<dbReference type="AlphaFoldDB" id="A0A226MZ94"/>
<dbReference type="Gene3D" id="1.10.150.240">
    <property type="entry name" value="Putative phosphatase, domain 2"/>
    <property type="match status" value="1"/>
</dbReference>
<reference evidence="1 2" key="1">
    <citation type="submission" date="2016-07" db="EMBL/GenBank/DDBJ databases">
        <title>Disparate Historic Effective Population Sizes Predicted by Modern Levels of Genome Diversity for the Scaled Quail (Callipepla squamata) and the Northern Bobwhite (Colinus virginianus): Inferences from First and Second Generation Draft Genome Assemblies for Sympatric New World Quail.</title>
        <authorList>
            <person name="Oldeschulte D.L."/>
            <person name="Halley Y.A."/>
            <person name="Bhattarai E.K."/>
            <person name="Brashear W.A."/>
            <person name="Hill J."/>
            <person name="Metz R.P."/>
            <person name="Johnson C.D."/>
            <person name="Rollins D."/>
            <person name="Peterson M.J."/>
            <person name="Bickhart D.M."/>
            <person name="Decker J.E."/>
            <person name="Seabury C.M."/>
        </authorList>
    </citation>
    <scope>NUCLEOTIDE SEQUENCE [LARGE SCALE GENOMIC DNA]</scope>
    <source>
        <strain evidence="1 2">Texas</strain>
        <tissue evidence="1">Leg muscle</tissue>
    </source>
</reference>
<proteinExistence type="predicted"/>
<dbReference type="InterPro" id="IPR023198">
    <property type="entry name" value="PGP-like_dom2"/>
</dbReference>
<evidence type="ECO:0000313" key="1">
    <source>
        <dbReference type="EMBL" id="OXB60646.1"/>
    </source>
</evidence>
<keyword evidence="2" id="KW-1185">Reference proteome</keyword>
<dbReference type="InterPro" id="IPR023214">
    <property type="entry name" value="HAD_sf"/>
</dbReference>
<accession>A0A226MZ94</accession>
<protein>
    <submittedName>
        <fullName evidence="1">Uncharacterized protein</fullName>
    </submittedName>
</protein>
<dbReference type="PANTHER" id="PTHR47829">
    <property type="entry name" value="HYDROLASE, PUTATIVE (AFU_ORTHOLOGUE AFUA_1G12880)-RELATED"/>
    <property type="match status" value="1"/>
</dbReference>
<evidence type="ECO:0000313" key="2">
    <source>
        <dbReference type="Proteomes" id="UP000198323"/>
    </source>
</evidence>
<dbReference type="EMBL" id="MCFN01000315">
    <property type="protein sequence ID" value="OXB60646.1"/>
    <property type="molecule type" value="Genomic_DNA"/>
</dbReference>
<dbReference type="Proteomes" id="UP000198323">
    <property type="component" value="Unassembled WGS sequence"/>
</dbReference>
<comment type="caution">
    <text evidence="1">The sequence shown here is derived from an EMBL/GenBank/DDBJ whole genome shotgun (WGS) entry which is preliminary data.</text>
</comment>
<dbReference type="Gene3D" id="3.40.50.1000">
    <property type="entry name" value="HAD superfamily/HAD-like"/>
    <property type="match status" value="1"/>
</dbReference>
<name>A0A226MZ94_CALSU</name>
<dbReference type="SUPFAM" id="SSF56784">
    <property type="entry name" value="HAD-like"/>
    <property type="match status" value="1"/>
</dbReference>
<sequence>MARRFALFDLGGVLFGPGLQHFLGSYERNYALPSNFMRDVLFAGGSDSPHNKVMRGQITLSQVSCGHWVWGGGWRHFDLLIESCRVGLHKPDPRIYTYALEVLQAQPQEVRGHHRPLQLLRCCR</sequence>
<dbReference type="OrthoDB" id="408373at2759"/>
<gene>
    <name evidence="1" type="ORF">ASZ78_001435</name>
</gene>
<dbReference type="PANTHER" id="PTHR47829:SF1">
    <property type="entry name" value="HAD FAMILY PHOSPHATASE"/>
    <property type="match status" value="1"/>
</dbReference>
<dbReference type="InterPro" id="IPR052898">
    <property type="entry name" value="ACAD10-like"/>
</dbReference>
<dbReference type="InterPro" id="IPR036412">
    <property type="entry name" value="HAD-like_sf"/>
</dbReference>
<organism evidence="1 2">
    <name type="scientific">Callipepla squamata</name>
    <name type="common">Scaled quail</name>
    <dbReference type="NCBI Taxonomy" id="9009"/>
    <lineage>
        <taxon>Eukaryota</taxon>
        <taxon>Metazoa</taxon>
        <taxon>Chordata</taxon>
        <taxon>Craniata</taxon>
        <taxon>Vertebrata</taxon>
        <taxon>Euteleostomi</taxon>
        <taxon>Archelosauria</taxon>
        <taxon>Archosauria</taxon>
        <taxon>Dinosauria</taxon>
        <taxon>Saurischia</taxon>
        <taxon>Theropoda</taxon>
        <taxon>Coelurosauria</taxon>
        <taxon>Aves</taxon>
        <taxon>Neognathae</taxon>
        <taxon>Galloanserae</taxon>
        <taxon>Galliformes</taxon>
        <taxon>Odontophoridae</taxon>
        <taxon>Callipepla</taxon>
    </lineage>
</organism>
<dbReference type="STRING" id="9009.A0A226MZ94"/>